<protein>
    <submittedName>
        <fullName evidence="3">Mannose-6-phosphate isomerase (inferred by orthology to a human protein)</fullName>
    </submittedName>
</protein>
<dbReference type="OrthoDB" id="6605218at2759"/>
<dbReference type="AlphaFoldDB" id="A0A0M3JQI3"/>
<dbReference type="InterPro" id="IPR011051">
    <property type="entry name" value="RmlC_Cupin_sf"/>
</dbReference>
<evidence type="ECO:0000313" key="1">
    <source>
        <dbReference type="EMBL" id="VDK41204.1"/>
    </source>
</evidence>
<dbReference type="GO" id="GO:0005829">
    <property type="term" value="C:cytosol"/>
    <property type="evidence" value="ECO:0007669"/>
    <property type="project" value="TreeGrafter"/>
</dbReference>
<name>A0A0M3JQI3_ANISI</name>
<dbReference type="EMBL" id="UYRR01030458">
    <property type="protein sequence ID" value="VDK41204.1"/>
    <property type="molecule type" value="Genomic_DNA"/>
</dbReference>
<proteinExistence type="predicted"/>
<dbReference type="PANTHER" id="PTHR10309:SF2">
    <property type="entry name" value="MANNOSE-6-PHOSPHATE ISOMERASE"/>
    <property type="match status" value="1"/>
</dbReference>
<dbReference type="UniPathway" id="UPA00126">
    <property type="reaction ID" value="UER00423"/>
</dbReference>
<dbReference type="InterPro" id="IPR016305">
    <property type="entry name" value="Mannose-6-P_Isomerase"/>
</dbReference>
<sequence>MAVDFPGDVGVFSPLFLNHMILQPGECCYYAAEELHAYLSGGWLLR</sequence>
<reference evidence="3" key="1">
    <citation type="submission" date="2017-02" db="UniProtKB">
        <authorList>
            <consortium name="WormBaseParasite"/>
        </authorList>
    </citation>
    <scope>IDENTIFICATION</scope>
</reference>
<evidence type="ECO:0000313" key="3">
    <source>
        <dbReference type="WBParaSite" id="ASIM_0000993401-mRNA-1"/>
    </source>
</evidence>
<reference evidence="1 2" key="2">
    <citation type="submission" date="2018-11" db="EMBL/GenBank/DDBJ databases">
        <authorList>
            <consortium name="Pathogen Informatics"/>
        </authorList>
    </citation>
    <scope>NUCLEOTIDE SEQUENCE [LARGE SCALE GENOMIC DNA]</scope>
</reference>
<dbReference type="SUPFAM" id="SSF51182">
    <property type="entry name" value="RmlC-like cupins"/>
    <property type="match status" value="1"/>
</dbReference>
<dbReference type="Proteomes" id="UP000267096">
    <property type="component" value="Unassembled WGS sequence"/>
</dbReference>
<accession>A0A0M3JQI3</accession>
<dbReference type="InterPro" id="IPR014710">
    <property type="entry name" value="RmlC-like_jellyroll"/>
</dbReference>
<dbReference type="GO" id="GO:0009298">
    <property type="term" value="P:GDP-mannose biosynthetic process"/>
    <property type="evidence" value="ECO:0007669"/>
    <property type="project" value="UniProtKB-UniPathway"/>
</dbReference>
<dbReference type="WBParaSite" id="ASIM_0000993401-mRNA-1">
    <property type="protein sequence ID" value="ASIM_0000993401-mRNA-1"/>
    <property type="gene ID" value="ASIM_0000993401"/>
</dbReference>
<dbReference type="PANTHER" id="PTHR10309">
    <property type="entry name" value="MANNOSE-6-PHOSPHATE ISOMERASE"/>
    <property type="match status" value="1"/>
</dbReference>
<keyword evidence="2" id="KW-1185">Reference proteome</keyword>
<evidence type="ECO:0000313" key="2">
    <source>
        <dbReference type="Proteomes" id="UP000267096"/>
    </source>
</evidence>
<dbReference type="PRINTS" id="PR00714">
    <property type="entry name" value="MAN6PISMRASE"/>
</dbReference>
<organism evidence="3">
    <name type="scientific">Anisakis simplex</name>
    <name type="common">Herring worm</name>
    <dbReference type="NCBI Taxonomy" id="6269"/>
    <lineage>
        <taxon>Eukaryota</taxon>
        <taxon>Metazoa</taxon>
        <taxon>Ecdysozoa</taxon>
        <taxon>Nematoda</taxon>
        <taxon>Chromadorea</taxon>
        <taxon>Rhabditida</taxon>
        <taxon>Spirurina</taxon>
        <taxon>Ascaridomorpha</taxon>
        <taxon>Ascaridoidea</taxon>
        <taxon>Anisakidae</taxon>
        <taxon>Anisakis</taxon>
        <taxon>Anisakis simplex complex</taxon>
    </lineage>
</organism>
<dbReference type="Gene3D" id="2.60.120.10">
    <property type="entry name" value="Jelly Rolls"/>
    <property type="match status" value="1"/>
</dbReference>
<dbReference type="GO" id="GO:0004476">
    <property type="term" value="F:mannose-6-phosphate isomerase activity"/>
    <property type="evidence" value="ECO:0007669"/>
    <property type="project" value="InterPro"/>
</dbReference>
<gene>
    <name evidence="1" type="ORF">ASIM_LOCUS9668</name>
</gene>
<dbReference type="Gene3D" id="1.10.441.10">
    <property type="entry name" value="Phosphomannose Isomerase, domain 2"/>
    <property type="match status" value="1"/>
</dbReference>